<gene>
    <name evidence="1" type="ORF">DSAG12_02794</name>
</gene>
<dbReference type="Proteomes" id="UP000321408">
    <property type="component" value="Chromosome"/>
</dbReference>
<dbReference type="GeneID" id="41330773"/>
<dbReference type="RefSeq" id="WP_147663886.1">
    <property type="nucleotide sequence ID" value="NZ_CP042905.2"/>
</dbReference>
<dbReference type="EMBL" id="CP042905">
    <property type="protein sequence ID" value="QEE16963.1"/>
    <property type="molecule type" value="Genomic_DNA"/>
</dbReference>
<proteinExistence type="predicted"/>
<dbReference type="KEGG" id="psyt:DSAG12_02794"/>
<keyword evidence="2" id="KW-1185">Reference proteome</keyword>
<evidence type="ECO:0000313" key="1">
    <source>
        <dbReference type="EMBL" id="QEE16963.1"/>
    </source>
</evidence>
<dbReference type="AlphaFoldDB" id="A0A5B9DDW7"/>
<evidence type="ECO:0000313" key="2">
    <source>
        <dbReference type="Proteomes" id="UP000321408"/>
    </source>
</evidence>
<reference evidence="1 2" key="1">
    <citation type="journal article" date="2020" name="Nature">
        <title>Isolation of an archaeon at the prokaryote-eukaryote interface.</title>
        <authorList>
            <person name="Imachi H."/>
            <person name="Nobu M.K."/>
            <person name="Nakahara N."/>
            <person name="Morono Y."/>
            <person name="Ogawara M."/>
            <person name="Takaki Y."/>
            <person name="Takano Y."/>
            <person name="Uematsu K."/>
            <person name="Ikuta T."/>
            <person name="Ito M."/>
            <person name="Matsui Y."/>
            <person name="Miyazaki M."/>
            <person name="Murata K."/>
            <person name="Saito Y."/>
            <person name="Sakai S."/>
            <person name="Song C."/>
            <person name="Tasumi E."/>
            <person name="Yamanaka Y."/>
            <person name="Yamaguchi T."/>
            <person name="Kamagata Y."/>
            <person name="Tamaki H."/>
            <person name="Takai K."/>
        </authorList>
    </citation>
    <scope>NUCLEOTIDE SEQUENCE [LARGE SCALE GENOMIC DNA]</scope>
    <source>
        <strain evidence="1 2">MK-D1</strain>
    </source>
</reference>
<sequence length="94" mass="11206">MDDIELFKGLKTIRKGLQQFVPKDKIKSWIQIKEIKFQIPIPKEPLKSLAEKIGFELGRDKMFLYIQGEDDIDRSIHIINRFTNEVLYLKEKEK</sequence>
<reference evidence="1 2" key="2">
    <citation type="journal article" date="2024" name="Int. J. Syst. Evol. Microbiol.">
        <title>Promethearchaeum syntrophicum gen. nov., sp. nov., an anaerobic, obligately syntrophic archaeon, the first isolate of the lineage 'Asgard' archaea, and proposal of the new archaeal phylum Promethearchaeota phyl. nov. and kingdom Promethearchaeati regn. nov.</title>
        <authorList>
            <person name="Imachi H."/>
            <person name="Nobu M.K."/>
            <person name="Kato S."/>
            <person name="Takaki Y."/>
            <person name="Miyazaki M."/>
            <person name="Miyata M."/>
            <person name="Ogawara M."/>
            <person name="Saito Y."/>
            <person name="Sakai S."/>
            <person name="Tahara Y.O."/>
            <person name="Takano Y."/>
            <person name="Tasumi E."/>
            <person name="Uematsu K."/>
            <person name="Yoshimura T."/>
            <person name="Itoh T."/>
            <person name="Ohkuma M."/>
            <person name="Takai K."/>
        </authorList>
    </citation>
    <scope>NUCLEOTIDE SEQUENCE [LARGE SCALE GENOMIC DNA]</scope>
    <source>
        <strain evidence="1 2">MK-D1</strain>
    </source>
</reference>
<organism evidence="1 2">
    <name type="scientific">Promethearchaeum syntrophicum</name>
    <dbReference type="NCBI Taxonomy" id="2594042"/>
    <lineage>
        <taxon>Archaea</taxon>
        <taxon>Promethearchaeati</taxon>
        <taxon>Promethearchaeota</taxon>
        <taxon>Promethearchaeia</taxon>
        <taxon>Promethearchaeales</taxon>
        <taxon>Promethearchaeaceae</taxon>
        <taxon>Promethearchaeum</taxon>
    </lineage>
</organism>
<protein>
    <submittedName>
        <fullName evidence="1">Uncharacterized protein</fullName>
    </submittedName>
</protein>
<name>A0A5B9DDW7_9ARCH</name>
<accession>A0A5B9DDW7</accession>